<evidence type="ECO:0000256" key="4">
    <source>
        <dbReference type="ARBA" id="ARBA00022989"/>
    </source>
</evidence>
<keyword evidence="6" id="KW-0012">Acyltransferase</keyword>
<accession>A0A818NRM0</accession>
<dbReference type="EMBL" id="CAJOBD010000193">
    <property type="protein sequence ID" value="CAF3609216.1"/>
    <property type="molecule type" value="Genomic_DNA"/>
</dbReference>
<protein>
    <submittedName>
        <fullName evidence="8">Uncharacterized protein</fullName>
    </submittedName>
</protein>
<evidence type="ECO:0000256" key="1">
    <source>
        <dbReference type="ARBA" id="ARBA00004141"/>
    </source>
</evidence>
<gene>
    <name evidence="8" type="ORF">JBS370_LOCUS4200</name>
</gene>
<feature type="transmembrane region" description="Helical" evidence="7">
    <location>
        <begin position="277"/>
        <end position="301"/>
    </location>
</feature>
<name>A0A818NRM0_9BILA</name>
<dbReference type="InterPro" id="IPR004299">
    <property type="entry name" value="MBOAT_fam"/>
</dbReference>
<keyword evidence="4 7" id="KW-1133">Transmembrane helix</keyword>
<evidence type="ECO:0000256" key="5">
    <source>
        <dbReference type="ARBA" id="ARBA00023136"/>
    </source>
</evidence>
<evidence type="ECO:0000313" key="8">
    <source>
        <dbReference type="EMBL" id="CAF3609216.1"/>
    </source>
</evidence>
<proteinExistence type="predicted"/>
<feature type="transmembrane region" description="Helical" evidence="7">
    <location>
        <begin position="412"/>
        <end position="438"/>
    </location>
</feature>
<evidence type="ECO:0000256" key="6">
    <source>
        <dbReference type="ARBA" id="ARBA00023315"/>
    </source>
</evidence>
<feature type="transmembrane region" description="Helical" evidence="7">
    <location>
        <begin position="459"/>
        <end position="482"/>
    </location>
</feature>
<dbReference type="AlphaFoldDB" id="A0A818NRM0"/>
<dbReference type="PANTHER" id="PTHR13906:SF4">
    <property type="entry name" value="LYSOPHOSPHOLIPID ACYLTRANSFERASE 6"/>
    <property type="match status" value="1"/>
</dbReference>
<feature type="transmembrane region" description="Helical" evidence="7">
    <location>
        <begin position="321"/>
        <end position="341"/>
    </location>
</feature>
<evidence type="ECO:0000256" key="7">
    <source>
        <dbReference type="SAM" id="Phobius"/>
    </source>
</evidence>
<dbReference type="GO" id="GO:0030258">
    <property type="term" value="P:lipid modification"/>
    <property type="evidence" value="ECO:0007669"/>
    <property type="project" value="TreeGrafter"/>
</dbReference>
<dbReference type="GO" id="GO:0016746">
    <property type="term" value="F:acyltransferase activity"/>
    <property type="evidence" value="ECO:0007669"/>
    <property type="project" value="UniProtKB-KW"/>
</dbReference>
<sequence length="533" mass="61694">MDQPAGDESTARYTGSRFLSPIADTVGLRIDQFNFLVTETLALIFAMCFRHFLPPKSNNTLPRHLVDKILSILASLLGIALCHFCYGSQIWHIIVQSSVVYLILYSVHPKHSHLVVFVFCMAYLSAGKLLLKQLTIRNLIYCLVHIYRIIYDYGNSTIDISASLMINTQKLTALAFAFYDGYRSTQRARRRRPDEDDEHTALNEDQEKQKIIDIPKPIEYLSYIFYFQGICVGPLCFFKDYCDFIEGRNLLVIPTSGTIDKSNDEQYQLSQIKQPSIFWPVFTKILQCSMWGYIFLAYAPYYPLEYNLSQEIINSSFFKRVWILVISIFCFRVKYYCAFILSEAVNNAAGLGFNGFDKNGIPRWDLLTNVKPLQIELGTSLKVVLDVWNIQTALWLRRVCYDRLPKGRTLGVFVISAFWHGFYPGYYVSFILAAFQTYAGRGIRRQIRPYFQKNQTTKYIYACITWLGTQIGLYFIVTPFILLEIRKAWYFYKSWYFIVPIVSIILALVLNGASSKPKKKQKSSQGKERKTSN</sequence>
<feature type="transmembrane region" description="Helical" evidence="7">
    <location>
        <begin position="65"/>
        <end position="84"/>
    </location>
</feature>
<feature type="transmembrane region" description="Helical" evidence="7">
    <location>
        <begin position="494"/>
        <end position="513"/>
    </location>
</feature>
<feature type="transmembrane region" description="Helical" evidence="7">
    <location>
        <begin position="114"/>
        <end position="131"/>
    </location>
</feature>
<keyword evidence="2" id="KW-0808">Transferase</keyword>
<dbReference type="InterPro" id="IPR049941">
    <property type="entry name" value="LPLAT_7/PORCN-like"/>
</dbReference>
<dbReference type="GO" id="GO:0016020">
    <property type="term" value="C:membrane"/>
    <property type="evidence" value="ECO:0007669"/>
    <property type="project" value="UniProtKB-SubCell"/>
</dbReference>
<comment type="subcellular location">
    <subcellularLocation>
        <location evidence="1">Membrane</location>
        <topology evidence="1">Multi-pass membrane protein</topology>
    </subcellularLocation>
</comment>
<dbReference type="Proteomes" id="UP000663836">
    <property type="component" value="Unassembled WGS sequence"/>
</dbReference>
<evidence type="ECO:0000256" key="2">
    <source>
        <dbReference type="ARBA" id="ARBA00022679"/>
    </source>
</evidence>
<feature type="transmembrane region" description="Helical" evidence="7">
    <location>
        <begin position="33"/>
        <end position="53"/>
    </location>
</feature>
<reference evidence="8" key="1">
    <citation type="submission" date="2021-02" db="EMBL/GenBank/DDBJ databases">
        <authorList>
            <person name="Nowell W R."/>
        </authorList>
    </citation>
    <scope>NUCLEOTIDE SEQUENCE</scope>
</reference>
<keyword evidence="5 7" id="KW-0472">Membrane</keyword>
<dbReference type="Pfam" id="PF03062">
    <property type="entry name" value="MBOAT"/>
    <property type="match status" value="1"/>
</dbReference>
<keyword evidence="3 7" id="KW-0812">Transmembrane</keyword>
<evidence type="ECO:0000313" key="9">
    <source>
        <dbReference type="Proteomes" id="UP000663836"/>
    </source>
</evidence>
<evidence type="ECO:0000256" key="3">
    <source>
        <dbReference type="ARBA" id="ARBA00022692"/>
    </source>
</evidence>
<dbReference type="PANTHER" id="PTHR13906">
    <property type="entry name" value="PORCUPINE"/>
    <property type="match status" value="1"/>
</dbReference>
<organism evidence="8 9">
    <name type="scientific">Rotaria sordida</name>
    <dbReference type="NCBI Taxonomy" id="392033"/>
    <lineage>
        <taxon>Eukaryota</taxon>
        <taxon>Metazoa</taxon>
        <taxon>Spiralia</taxon>
        <taxon>Gnathifera</taxon>
        <taxon>Rotifera</taxon>
        <taxon>Eurotatoria</taxon>
        <taxon>Bdelloidea</taxon>
        <taxon>Philodinida</taxon>
        <taxon>Philodinidae</taxon>
        <taxon>Rotaria</taxon>
    </lineage>
</organism>
<comment type="caution">
    <text evidence="8">The sequence shown here is derived from an EMBL/GenBank/DDBJ whole genome shotgun (WGS) entry which is preliminary data.</text>
</comment>